<dbReference type="InterPro" id="IPR050569">
    <property type="entry name" value="TAAR"/>
</dbReference>
<dbReference type="GO" id="GO:0001609">
    <property type="term" value="F:G protein-coupled adenosine receptor activity"/>
    <property type="evidence" value="ECO:0000318"/>
    <property type="project" value="GO_Central"/>
</dbReference>
<gene>
    <name evidence="11" type="ORF">TRIADDRAFT_61507</name>
</gene>
<dbReference type="KEGG" id="tad:TRIADDRAFT_61507"/>
<keyword evidence="8" id="KW-0807">Transducer</keyword>
<dbReference type="InParanoid" id="B3SB66"/>
<organism evidence="11 12">
    <name type="scientific">Trichoplax adhaerens</name>
    <name type="common">Trichoplax reptans</name>
    <dbReference type="NCBI Taxonomy" id="10228"/>
    <lineage>
        <taxon>Eukaryota</taxon>
        <taxon>Metazoa</taxon>
        <taxon>Placozoa</taxon>
        <taxon>Uniplacotomia</taxon>
        <taxon>Trichoplacea</taxon>
        <taxon>Trichoplacidae</taxon>
        <taxon>Trichoplax</taxon>
    </lineage>
</organism>
<dbReference type="RefSeq" id="XP_002117438.1">
    <property type="nucleotide sequence ID" value="XM_002117402.1"/>
</dbReference>
<feature type="transmembrane region" description="Helical" evidence="9">
    <location>
        <begin position="155"/>
        <end position="180"/>
    </location>
</feature>
<keyword evidence="12" id="KW-1185">Reference proteome</keyword>
<dbReference type="HOGENOM" id="CLU_814643_0_0_1"/>
<dbReference type="PROSITE" id="PS50262">
    <property type="entry name" value="G_PROTEIN_RECEP_F1_2"/>
    <property type="match status" value="1"/>
</dbReference>
<dbReference type="PhylomeDB" id="B3SB66"/>
<dbReference type="GeneID" id="6758706"/>
<accession>B3SB66</accession>
<dbReference type="CDD" id="cd00637">
    <property type="entry name" value="7tm_classA_rhodopsin-like"/>
    <property type="match status" value="1"/>
</dbReference>
<feature type="transmembrane region" description="Helical" evidence="9">
    <location>
        <begin position="258"/>
        <end position="276"/>
    </location>
</feature>
<evidence type="ECO:0000313" key="12">
    <source>
        <dbReference type="Proteomes" id="UP000009022"/>
    </source>
</evidence>
<evidence type="ECO:0000256" key="6">
    <source>
        <dbReference type="ARBA" id="ARBA00023136"/>
    </source>
</evidence>
<dbReference type="OMA" id="ATIRFIF"/>
<dbReference type="InterPro" id="IPR017452">
    <property type="entry name" value="GPCR_Rhodpsn_7TM"/>
</dbReference>
<proteinExistence type="predicted"/>
<protein>
    <recommendedName>
        <fullName evidence="10">G-protein coupled receptors family 1 profile domain-containing protein</fullName>
    </recommendedName>
</protein>
<dbReference type="InterPro" id="IPR000276">
    <property type="entry name" value="GPCR_Rhodpsn"/>
</dbReference>
<comment type="subcellular location">
    <subcellularLocation>
        <location evidence="1">Cell membrane</location>
        <topology evidence="1">Multi-pass membrane protein</topology>
    </subcellularLocation>
</comment>
<evidence type="ECO:0000313" key="11">
    <source>
        <dbReference type="EMBL" id="EDV20054.1"/>
    </source>
</evidence>
<name>B3SB66_TRIAD</name>
<dbReference type="GO" id="GO:0007186">
    <property type="term" value="P:G protein-coupled receptor signaling pathway"/>
    <property type="evidence" value="ECO:0000318"/>
    <property type="project" value="GO_Central"/>
</dbReference>
<dbReference type="AlphaFoldDB" id="B3SB66"/>
<feature type="transmembrane region" description="Helical" evidence="9">
    <location>
        <begin position="37"/>
        <end position="55"/>
    </location>
</feature>
<dbReference type="SUPFAM" id="SSF81321">
    <property type="entry name" value="Family A G protein-coupled receptor-like"/>
    <property type="match status" value="1"/>
</dbReference>
<evidence type="ECO:0000256" key="9">
    <source>
        <dbReference type="SAM" id="Phobius"/>
    </source>
</evidence>
<evidence type="ECO:0000259" key="10">
    <source>
        <dbReference type="PROSITE" id="PS50262"/>
    </source>
</evidence>
<dbReference type="EMBL" id="DS985263">
    <property type="protein sequence ID" value="EDV20054.1"/>
    <property type="molecule type" value="Genomic_DNA"/>
</dbReference>
<keyword evidence="4 9" id="KW-1133">Transmembrane helix</keyword>
<dbReference type="Gene3D" id="1.20.1070.10">
    <property type="entry name" value="Rhodopsin 7-helix transmembrane proteins"/>
    <property type="match status" value="1"/>
</dbReference>
<evidence type="ECO:0000256" key="1">
    <source>
        <dbReference type="ARBA" id="ARBA00004651"/>
    </source>
</evidence>
<evidence type="ECO:0000256" key="7">
    <source>
        <dbReference type="ARBA" id="ARBA00023170"/>
    </source>
</evidence>
<dbReference type="CTD" id="6758706"/>
<evidence type="ECO:0000256" key="8">
    <source>
        <dbReference type="ARBA" id="ARBA00023224"/>
    </source>
</evidence>
<evidence type="ECO:0000256" key="5">
    <source>
        <dbReference type="ARBA" id="ARBA00023040"/>
    </source>
</evidence>
<keyword evidence="5" id="KW-0297">G-protein coupled receptor</keyword>
<dbReference type="PANTHER" id="PTHR24249">
    <property type="entry name" value="HISTAMINE RECEPTOR-RELATED G-PROTEIN COUPLED RECEPTOR"/>
    <property type="match status" value="1"/>
</dbReference>
<keyword evidence="7" id="KW-0675">Receptor</keyword>
<feature type="transmembrane region" description="Helical" evidence="9">
    <location>
        <begin position="113"/>
        <end position="135"/>
    </location>
</feature>
<dbReference type="PANTHER" id="PTHR24249:SF372">
    <property type="entry name" value="G-PROTEIN COUPLED RECEPTORS FAMILY 1 PROFILE DOMAIN-CONTAINING PROTEIN"/>
    <property type="match status" value="1"/>
</dbReference>
<evidence type="ECO:0000256" key="2">
    <source>
        <dbReference type="ARBA" id="ARBA00022475"/>
    </source>
</evidence>
<feature type="domain" description="G-protein coupled receptors family 1 profile" evidence="10">
    <location>
        <begin position="17"/>
        <end position="274"/>
    </location>
</feature>
<evidence type="ECO:0000256" key="4">
    <source>
        <dbReference type="ARBA" id="ARBA00022989"/>
    </source>
</evidence>
<feature type="transmembrane region" description="Helical" evidence="9">
    <location>
        <begin position="75"/>
        <end position="93"/>
    </location>
</feature>
<dbReference type="Pfam" id="PF00001">
    <property type="entry name" value="7tm_1"/>
    <property type="match status" value="1"/>
</dbReference>
<sequence>MTVSIRYIISSSLTLLTNIWLLQLIIRRPKLRNFRNVILCSALITDIVFVCGYIIPRFVPFNEYPFDVRCGLFSRLGQCLFLSLNIHVFLLIAEIYVAISRPFALLGLTFKKVVLASVMITWTITLGIPVTFQIYIEIANVTSAANNICFETVYILYQVFTILVTSISVIVLLILLFSYCKIYSVVRKLSHNMRRLSGLANDDFMVTSDSSSNTRKVLQQIVFVFGFYLLFLGPFFVICIMNIFGLASVVTLRIATQIVQYISFMFPVFQPIILTIQRSDVREEAVRQLKYLFCCIKSAHRNAYNKSFSSSTRRVTQEFRHDLTTLIAYYSQGYTIRESNV</sequence>
<dbReference type="Proteomes" id="UP000009022">
    <property type="component" value="Unassembled WGS sequence"/>
</dbReference>
<keyword evidence="3 9" id="KW-0812">Transmembrane</keyword>
<evidence type="ECO:0000256" key="3">
    <source>
        <dbReference type="ARBA" id="ARBA00022692"/>
    </source>
</evidence>
<dbReference type="GO" id="GO:0005886">
    <property type="term" value="C:plasma membrane"/>
    <property type="evidence" value="ECO:0000318"/>
    <property type="project" value="GO_Central"/>
</dbReference>
<reference evidence="11 12" key="1">
    <citation type="journal article" date="2008" name="Nature">
        <title>The Trichoplax genome and the nature of placozoans.</title>
        <authorList>
            <person name="Srivastava M."/>
            <person name="Begovic E."/>
            <person name="Chapman J."/>
            <person name="Putnam N.H."/>
            <person name="Hellsten U."/>
            <person name="Kawashima T."/>
            <person name="Kuo A."/>
            <person name="Mitros T."/>
            <person name="Salamov A."/>
            <person name="Carpenter M.L."/>
            <person name="Signorovitch A.Y."/>
            <person name="Moreno M.A."/>
            <person name="Kamm K."/>
            <person name="Grimwood J."/>
            <person name="Schmutz J."/>
            <person name="Shapiro H."/>
            <person name="Grigoriev I.V."/>
            <person name="Buss L.W."/>
            <person name="Schierwater B."/>
            <person name="Dellaporta S.L."/>
            <person name="Rokhsar D.S."/>
        </authorList>
    </citation>
    <scope>NUCLEOTIDE SEQUENCE [LARGE SCALE GENOMIC DNA]</scope>
    <source>
        <strain evidence="11 12">Grell-BS-1999</strain>
    </source>
</reference>
<feature type="transmembrane region" description="Helical" evidence="9">
    <location>
        <begin position="221"/>
        <end position="246"/>
    </location>
</feature>
<keyword evidence="6 9" id="KW-0472">Membrane</keyword>
<keyword evidence="2" id="KW-1003">Cell membrane</keyword>
<feature type="transmembrane region" description="Helical" evidence="9">
    <location>
        <begin position="6"/>
        <end position="25"/>
    </location>
</feature>